<dbReference type="Pfam" id="PF08443">
    <property type="entry name" value="RimK"/>
    <property type="match status" value="1"/>
</dbReference>
<dbReference type="RefSeq" id="WP_246029690.1">
    <property type="nucleotide sequence ID" value="NZ_JBIUBA010000050.1"/>
</dbReference>
<dbReference type="GO" id="GO:0005840">
    <property type="term" value="C:ribosome"/>
    <property type="evidence" value="ECO:0007669"/>
    <property type="project" value="UniProtKB-KW"/>
</dbReference>
<dbReference type="PROSITE" id="PS50975">
    <property type="entry name" value="ATP_GRASP"/>
    <property type="match status" value="1"/>
</dbReference>
<keyword evidence="3" id="KW-0436">Ligase</keyword>
<dbReference type="GO" id="GO:0046872">
    <property type="term" value="F:metal ion binding"/>
    <property type="evidence" value="ECO:0007669"/>
    <property type="project" value="InterPro"/>
</dbReference>
<sequence>MDGRFPQTGLRHFVTQVEQACAEHGAKVRWHSDHWLAEVVSDDRRFLVIGQVFPLNTASSAQVATDKVATATLLADRGVAAVPHHLLRFATDHDPVALTRRLVGLPAVLKPHRESSGVDVLRARDEAEAREGLSYLAGRYRAIAVSPLLPIEDEFRLVVLDGEVLLAYRKAIAAGEWRHNLKFGARPELDVRPDRAGVLEEMALAAMRALELRFASVDIAWVDGRPSVLEINSGVSLEHFSQAGPRHRDLAADVYRAAIRACLDVTGG</sequence>
<dbReference type="InterPro" id="IPR011761">
    <property type="entry name" value="ATP-grasp"/>
</dbReference>
<feature type="domain" description="ATP-grasp" evidence="2">
    <location>
        <begin position="71"/>
        <end position="263"/>
    </location>
</feature>
<keyword evidence="4" id="KW-1185">Reference proteome</keyword>
<evidence type="ECO:0000256" key="1">
    <source>
        <dbReference type="PROSITE-ProRule" id="PRU00409"/>
    </source>
</evidence>
<name>A0A495X4Y9_9PSEU</name>
<evidence type="ECO:0000259" key="2">
    <source>
        <dbReference type="PROSITE" id="PS50975"/>
    </source>
</evidence>
<dbReference type="GO" id="GO:0009432">
    <property type="term" value="P:SOS response"/>
    <property type="evidence" value="ECO:0007669"/>
    <property type="project" value="TreeGrafter"/>
</dbReference>
<reference evidence="3 4" key="1">
    <citation type="submission" date="2018-10" db="EMBL/GenBank/DDBJ databases">
        <title>Sequencing the genomes of 1000 actinobacteria strains.</title>
        <authorList>
            <person name="Klenk H.-P."/>
        </authorList>
    </citation>
    <scope>NUCLEOTIDE SEQUENCE [LARGE SCALE GENOMIC DNA]</scope>
    <source>
        <strain evidence="3 4">DSM 43911</strain>
    </source>
</reference>
<proteinExistence type="predicted"/>
<dbReference type="PANTHER" id="PTHR21621:SF0">
    <property type="entry name" value="BETA-CITRYLGLUTAMATE SYNTHASE B-RELATED"/>
    <property type="match status" value="1"/>
</dbReference>
<accession>A0A495X4Y9</accession>
<dbReference type="GO" id="GO:0018169">
    <property type="term" value="F:ribosomal S6-glutamic acid ligase activity"/>
    <property type="evidence" value="ECO:0007669"/>
    <property type="project" value="TreeGrafter"/>
</dbReference>
<dbReference type="Gene3D" id="3.30.470.20">
    <property type="entry name" value="ATP-grasp fold, B domain"/>
    <property type="match status" value="1"/>
</dbReference>
<gene>
    <name evidence="3" type="ORF">DFJ66_2205</name>
</gene>
<comment type="caution">
    <text evidence="3">The sequence shown here is derived from an EMBL/GenBank/DDBJ whole genome shotgun (WGS) entry which is preliminary data.</text>
</comment>
<dbReference type="Proteomes" id="UP000272729">
    <property type="component" value="Unassembled WGS sequence"/>
</dbReference>
<evidence type="ECO:0000313" key="4">
    <source>
        <dbReference type="Proteomes" id="UP000272729"/>
    </source>
</evidence>
<dbReference type="InterPro" id="IPR013651">
    <property type="entry name" value="ATP-grasp_RimK-type"/>
</dbReference>
<keyword evidence="1" id="KW-0067">ATP-binding</keyword>
<keyword evidence="3" id="KW-0687">Ribonucleoprotein</keyword>
<dbReference type="GO" id="GO:0005737">
    <property type="term" value="C:cytoplasm"/>
    <property type="evidence" value="ECO:0007669"/>
    <property type="project" value="TreeGrafter"/>
</dbReference>
<protein>
    <submittedName>
        <fullName evidence="3">Ribosomal protein S6--L-glutamate ligase</fullName>
    </submittedName>
</protein>
<keyword evidence="1" id="KW-0547">Nucleotide-binding</keyword>
<dbReference type="PANTHER" id="PTHR21621">
    <property type="entry name" value="RIBOSOMAL PROTEIN S6 MODIFICATION PROTEIN"/>
    <property type="match status" value="1"/>
</dbReference>
<dbReference type="EMBL" id="RBXR01000001">
    <property type="protein sequence ID" value="RKT69012.1"/>
    <property type="molecule type" value="Genomic_DNA"/>
</dbReference>
<dbReference type="GO" id="GO:0005524">
    <property type="term" value="F:ATP binding"/>
    <property type="evidence" value="ECO:0007669"/>
    <property type="project" value="UniProtKB-UniRule"/>
</dbReference>
<dbReference type="SUPFAM" id="SSF56059">
    <property type="entry name" value="Glutathione synthetase ATP-binding domain-like"/>
    <property type="match status" value="1"/>
</dbReference>
<dbReference type="InterPro" id="IPR013815">
    <property type="entry name" value="ATP_grasp_subdomain_1"/>
</dbReference>
<evidence type="ECO:0000313" key="3">
    <source>
        <dbReference type="EMBL" id="RKT69012.1"/>
    </source>
</evidence>
<organism evidence="3 4">
    <name type="scientific">Saccharothrix variisporea</name>
    <dbReference type="NCBI Taxonomy" id="543527"/>
    <lineage>
        <taxon>Bacteria</taxon>
        <taxon>Bacillati</taxon>
        <taxon>Actinomycetota</taxon>
        <taxon>Actinomycetes</taxon>
        <taxon>Pseudonocardiales</taxon>
        <taxon>Pseudonocardiaceae</taxon>
        <taxon>Saccharothrix</taxon>
    </lineage>
</organism>
<keyword evidence="3" id="KW-0689">Ribosomal protein</keyword>
<dbReference type="AlphaFoldDB" id="A0A495X4Y9"/>
<dbReference type="Gene3D" id="3.30.1490.20">
    <property type="entry name" value="ATP-grasp fold, A domain"/>
    <property type="match status" value="1"/>
</dbReference>